<proteinExistence type="predicted"/>
<comment type="caution">
    <text evidence="1">The sequence shown here is derived from an EMBL/GenBank/DDBJ whole genome shotgun (WGS) entry which is preliminary data.</text>
</comment>
<name>K2FGF2_9BACT</name>
<dbReference type="EMBL" id="AMFJ01000025">
    <property type="protein sequence ID" value="EKE30211.1"/>
    <property type="molecule type" value="Genomic_DNA"/>
</dbReference>
<accession>K2FGF2</accession>
<sequence>MDIVLLKAICCLFSSVICHHIIERFTGDWLQRYPGTLMHSCVQLVYSLYRITLINVGIRASCLCKVDI</sequence>
<protein>
    <submittedName>
        <fullName evidence="1">Uncharacterized protein</fullName>
    </submittedName>
</protein>
<organism evidence="1">
    <name type="scientific">uncultured bacterium</name>
    <name type="common">gcode 4</name>
    <dbReference type="NCBI Taxonomy" id="1234023"/>
    <lineage>
        <taxon>Bacteria</taxon>
        <taxon>environmental samples</taxon>
    </lineage>
</organism>
<dbReference type="AlphaFoldDB" id="K2FGF2"/>
<gene>
    <name evidence="1" type="ORF">ACD_2C00025G0002</name>
</gene>
<reference evidence="1" key="1">
    <citation type="journal article" date="2012" name="Science">
        <title>Fermentation, hydrogen, and sulfur metabolism in multiple uncultivated bacterial phyla.</title>
        <authorList>
            <person name="Wrighton K.C."/>
            <person name="Thomas B.C."/>
            <person name="Sharon I."/>
            <person name="Miller C.S."/>
            <person name="Castelle C.J."/>
            <person name="VerBerkmoes N.C."/>
            <person name="Wilkins M.J."/>
            <person name="Hettich R.L."/>
            <person name="Lipton M.S."/>
            <person name="Williams K.H."/>
            <person name="Long P.E."/>
            <person name="Banfield J.F."/>
        </authorList>
    </citation>
    <scope>NUCLEOTIDE SEQUENCE [LARGE SCALE GENOMIC DNA]</scope>
</reference>
<evidence type="ECO:0000313" key="1">
    <source>
        <dbReference type="EMBL" id="EKE30211.1"/>
    </source>
</evidence>